<dbReference type="SUPFAM" id="SSF49764">
    <property type="entry name" value="HSP20-like chaperones"/>
    <property type="match status" value="1"/>
</dbReference>
<protein>
    <recommendedName>
        <fullName evidence="5">SHSP domain-containing protein</fullName>
    </recommendedName>
</protein>
<dbReference type="Gene3D" id="2.60.40.790">
    <property type="match status" value="1"/>
</dbReference>
<organism evidence="6 7">
    <name type="scientific">Schizopora paradoxa</name>
    <dbReference type="NCBI Taxonomy" id="27342"/>
    <lineage>
        <taxon>Eukaryota</taxon>
        <taxon>Fungi</taxon>
        <taxon>Dikarya</taxon>
        <taxon>Basidiomycota</taxon>
        <taxon>Agaricomycotina</taxon>
        <taxon>Agaricomycetes</taxon>
        <taxon>Hymenochaetales</taxon>
        <taxon>Schizoporaceae</taxon>
        <taxon>Schizopora</taxon>
    </lineage>
</organism>
<dbReference type="PANTHER" id="PTHR11527">
    <property type="entry name" value="HEAT-SHOCK PROTEIN 20 FAMILY MEMBER"/>
    <property type="match status" value="1"/>
</dbReference>
<proteinExistence type="inferred from homology"/>
<reference evidence="6 7" key="1">
    <citation type="submission" date="2015-04" db="EMBL/GenBank/DDBJ databases">
        <title>Complete genome sequence of Schizopora paradoxa KUC8140, a cosmopolitan wood degrader in East Asia.</title>
        <authorList>
            <consortium name="DOE Joint Genome Institute"/>
            <person name="Min B."/>
            <person name="Park H."/>
            <person name="Jang Y."/>
            <person name="Kim J.-J."/>
            <person name="Kim K.H."/>
            <person name="Pangilinan J."/>
            <person name="Lipzen A."/>
            <person name="Riley R."/>
            <person name="Grigoriev I.V."/>
            <person name="Spatafora J.W."/>
            <person name="Choi I.-G."/>
        </authorList>
    </citation>
    <scope>NUCLEOTIDE SEQUENCE [LARGE SCALE GENOMIC DNA]</scope>
    <source>
        <strain evidence="6 7">KUC8140</strain>
    </source>
</reference>
<dbReference type="PROSITE" id="PS01031">
    <property type="entry name" value="SHSP"/>
    <property type="match status" value="1"/>
</dbReference>
<keyword evidence="1" id="KW-0346">Stress response</keyword>
<feature type="region of interest" description="Disordered" evidence="4">
    <location>
        <begin position="361"/>
        <end position="384"/>
    </location>
</feature>
<evidence type="ECO:0000313" key="6">
    <source>
        <dbReference type="EMBL" id="KLO14040.1"/>
    </source>
</evidence>
<name>A0A0H2RQ00_9AGAM</name>
<evidence type="ECO:0000313" key="7">
    <source>
        <dbReference type="Proteomes" id="UP000053477"/>
    </source>
</evidence>
<feature type="compositionally biased region" description="Low complexity" evidence="4">
    <location>
        <begin position="228"/>
        <end position="244"/>
    </location>
</feature>
<dbReference type="CDD" id="cd06464">
    <property type="entry name" value="ACD_sHsps-like"/>
    <property type="match status" value="1"/>
</dbReference>
<gene>
    <name evidence="6" type="ORF">SCHPADRAFT_336229</name>
</gene>
<evidence type="ECO:0000256" key="1">
    <source>
        <dbReference type="ARBA" id="ARBA00023016"/>
    </source>
</evidence>
<evidence type="ECO:0000259" key="5">
    <source>
        <dbReference type="PROSITE" id="PS01031"/>
    </source>
</evidence>
<evidence type="ECO:0000256" key="3">
    <source>
        <dbReference type="RuleBase" id="RU003616"/>
    </source>
</evidence>
<dbReference type="OrthoDB" id="1431247at2759"/>
<comment type="similarity">
    <text evidence="2 3">Belongs to the small heat shock protein (HSP20) family.</text>
</comment>
<keyword evidence="7" id="KW-1185">Reference proteome</keyword>
<dbReference type="InterPro" id="IPR031107">
    <property type="entry name" value="Small_HSP"/>
</dbReference>
<feature type="domain" description="SHSP" evidence="5">
    <location>
        <begin position="256"/>
        <end position="376"/>
    </location>
</feature>
<feature type="compositionally biased region" description="Polar residues" evidence="4">
    <location>
        <begin position="102"/>
        <end position="133"/>
    </location>
</feature>
<feature type="compositionally biased region" description="Polar residues" evidence="4">
    <location>
        <begin position="162"/>
        <end position="172"/>
    </location>
</feature>
<dbReference type="Pfam" id="PF00011">
    <property type="entry name" value="HSP20"/>
    <property type="match status" value="1"/>
</dbReference>
<dbReference type="EMBL" id="KQ085950">
    <property type="protein sequence ID" value="KLO14040.1"/>
    <property type="molecule type" value="Genomic_DNA"/>
</dbReference>
<feature type="region of interest" description="Disordered" evidence="4">
    <location>
        <begin position="31"/>
        <end position="256"/>
    </location>
</feature>
<dbReference type="Proteomes" id="UP000053477">
    <property type="component" value="Unassembled WGS sequence"/>
</dbReference>
<evidence type="ECO:0000256" key="2">
    <source>
        <dbReference type="PROSITE-ProRule" id="PRU00285"/>
    </source>
</evidence>
<feature type="compositionally biased region" description="Low complexity" evidence="4">
    <location>
        <begin position="57"/>
        <end position="67"/>
    </location>
</feature>
<dbReference type="AlphaFoldDB" id="A0A0H2RQ00"/>
<dbReference type="InterPro" id="IPR008978">
    <property type="entry name" value="HSP20-like_chaperone"/>
</dbReference>
<sequence>MSYPYPYIDHYSPSPTAFTQWDITQESANVNAQQHIHHHQQAQQQEQQHHQQEPEGTTPTSAASTPAGYEAPQVIQLTERVPRRRVRIQNPEAVAAAAATGSKASQSPSTPLRSLHPLQQATPPTMDNNNNVKQQQQQQHGKHHQRQEQQESEGGGAGSPVRQLNTSRTQARLASHPYHRRVVSAGEPSSRGKRILDAEQATSPTSTGLLGAAQIVMACGGTKGRNRSPSQASAGSPSTTSPTQAFPPSGDASPPVRRMLIRTDLHQSSETNGLTAMLELPGVKKSDIRVALNVDPFSGIKQLTVTGRSALRFPHEREGWYLVRERKYGEFKRVLVVPPDTKAENIEASMEDGILYLRYPGAAPPPDDERASLPPEEPTIITVV</sequence>
<accession>A0A0H2RQ00</accession>
<dbReference type="STRING" id="27342.A0A0H2RQ00"/>
<dbReference type="InterPro" id="IPR002068">
    <property type="entry name" value="A-crystallin/Hsp20_dom"/>
</dbReference>
<dbReference type="InParanoid" id="A0A0H2RQ00"/>
<evidence type="ECO:0000256" key="4">
    <source>
        <dbReference type="SAM" id="MobiDB-lite"/>
    </source>
</evidence>